<dbReference type="Proteomes" id="UP000044026">
    <property type="component" value="Unassembled WGS sequence"/>
</dbReference>
<proteinExistence type="predicted"/>
<dbReference type="GeneID" id="69580452"/>
<dbReference type="PRINTS" id="PR01415">
    <property type="entry name" value="ANKYRIN"/>
</dbReference>
<protein>
    <submittedName>
        <fullName evidence="1">Putative ankyrin repeat protein</fullName>
    </submittedName>
</protein>
<evidence type="ECO:0000313" key="2">
    <source>
        <dbReference type="Proteomes" id="UP000044026"/>
    </source>
</evidence>
<dbReference type="RefSeq" id="WP_042000624.1">
    <property type="nucleotide sequence ID" value="NZ_CP022382.1"/>
</dbReference>
<reference evidence="1 2" key="1">
    <citation type="submission" date="2015-01" db="EMBL/GenBank/DDBJ databases">
        <authorList>
            <person name="Xiang T."/>
            <person name="Song Y."/>
            <person name="Huang L."/>
            <person name="Wang B."/>
            <person name="Wu P."/>
        </authorList>
    </citation>
    <scope>NUCLEOTIDE SEQUENCE [LARGE SCALE GENOMIC DNA]</scope>
    <source>
        <strain evidence="1 2">Cc12</strain>
    </source>
</reference>
<evidence type="ECO:0000313" key="1">
    <source>
        <dbReference type="EMBL" id="CEN37458.1"/>
    </source>
</evidence>
<dbReference type="PANTHER" id="PTHR24124:SF14">
    <property type="entry name" value="CHROMOSOME UNDETERMINED SCAFFOLD_25, WHOLE GENOME SHOTGUN SEQUENCE"/>
    <property type="match status" value="1"/>
</dbReference>
<dbReference type="Gene3D" id="1.25.40.20">
    <property type="entry name" value="Ankyrin repeat-containing domain"/>
    <property type="match status" value="4"/>
</dbReference>
<accession>A0A0B7HIS8</accession>
<dbReference type="PROSITE" id="PS50297">
    <property type="entry name" value="ANK_REP_REGION"/>
    <property type="match status" value="5"/>
</dbReference>
<dbReference type="Pfam" id="PF12796">
    <property type="entry name" value="Ank_2"/>
    <property type="match status" value="4"/>
</dbReference>
<dbReference type="InterPro" id="IPR002110">
    <property type="entry name" value="Ankyrin_rpt"/>
</dbReference>
<gene>
    <name evidence="1" type="ORF">CCAN12_700045</name>
</gene>
<dbReference type="PANTHER" id="PTHR24124">
    <property type="entry name" value="ANKYRIN REPEAT FAMILY A"/>
    <property type="match status" value="1"/>
</dbReference>
<name>A0A0B7HIS8_9FLAO</name>
<organism evidence="1 2">
    <name type="scientific">Capnocytophaga canimorsus</name>
    <dbReference type="NCBI Taxonomy" id="28188"/>
    <lineage>
        <taxon>Bacteria</taxon>
        <taxon>Pseudomonadati</taxon>
        <taxon>Bacteroidota</taxon>
        <taxon>Flavobacteriia</taxon>
        <taxon>Flavobacteriales</taxon>
        <taxon>Flavobacteriaceae</taxon>
        <taxon>Capnocytophaga</taxon>
    </lineage>
</organism>
<dbReference type="PROSITE" id="PS50088">
    <property type="entry name" value="ANK_REPEAT"/>
    <property type="match status" value="6"/>
</dbReference>
<dbReference type="AlphaFoldDB" id="A0A0B7HIS8"/>
<dbReference type="GO" id="GO:0010468">
    <property type="term" value="P:regulation of gene expression"/>
    <property type="evidence" value="ECO:0007669"/>
    <property type="project" value="TreeGrafter"/>
</dbReference>
<dbReference type="EMBL" id="CDOE01000068">
    <property type="protein sequence ID" value="CEN37458.1"/>
    <property type="molecule type" value="Genomic_DNA"/>
</dbReference>
<sequence length="493" mass="55143">MKKQLFLVFLWVFAFANAQQNTFHTADFWKLNPTVEQVKQKIAEGNSPTSLNERAYDAVSMAIINDASLEVISYLLSLEGNDVHKRTHDKRTYLFWAAMKGNLPLAEKLIKLGADVNLYDSHLYNPILFAAARGTDNQPVIELLIKNGADINYRNEQGANALLLAIGNMKDIKEADFFIKKGLSLKSTDHNGNNAAFYAARSGNETLVKQLKKRKINIKALNKKGENLMFAAAQGARMKTNTLDFFQFLEKQGISPNQPNNEGITPLMIVASSNKNLEVIDYFIKKGNDVNQVDKEGNTPLMWAALRNSREVVVTLTQHCKNIDTQNNEGFSALTQAVRGNTPEVVKFLLEKGADVTIKDKNQNTLAYHLLDNFSPRNLKAFEQKWKLLSDAGLDWTALQAGNNTLYHIAVEKSNTDLVQKVSNVNNSINTKNDEGLTPLQKAAMTAKNTDLLHLLLKLGADKSVTTDFGETVLELAQENEFLNQHNLDFLRD</sequence>
<dbReference type="SUPFAM" id="SSF48403">
    <property type="entry name" value="Ankyrin repeat"/>
    <property type="match status" value="2"/>
</dbReference>
<dbReference type="InterPro" id="IPR036770">
    <property type="entry name" value="Ankyrin_rpt-contain_sf"/>
</dbReference>
<dbReference type="SMART" id="SM00248">
    <property type="entry name" value="ANK"/>
    <property type="match status" value="11"/>
</dbReference>